<dbReference type="InterPro" id="IPR051277">
    <property type="entry name" value="SEZ6_CSMD_C4BPB_Regulators"/>
</dbReference>
<comment type="caution">
    <text evidence="9">Lacks conserved residue(s) required for the propagation of feature annotation.</text>
</comment>
<dbReference type="GO" id="GO:0016020">
    <property type="term" value="C:membrane"/>
    <property type="evidence" value="ECO:0007669"/>
    <property type="project" value="UniProtKB-SubCell"/>
</dbReference>
<keyword evidence="8" id="KW-0325">Glycoprotein</keyword>
<dbReference type="CDD" id="cd00033">
    <property type="entry name" value="CCP"/>
    <property type="match status" value="6"/>
</dbReference>
<feature type="domain" description="Sushi" evidence="10">
    <location>
        <begin position="1"/>
        <end position="29"/>
    </location>
</feature>
<protein>
    <recommendedName>
        <fullName evidence="10">Sushi domain-containing protein</fullName>
    </recommendedName>
</protein>
<dbReference type="PANTHER" id="PTHR45656">
    <property type="entry name" value="PROTEIN CBR-CLEC-78"/>
    <property type="match status" value="1"/>
</dbReference>
<evidence type="ECO:0000313" key="12">
    <source>
        <dbReference type="Proteomes" id="UP000694701"/>
    </source>
</evidence>
<keyword evidence="4" id="KW-0732">Signal</keyword>
<dbReference type="GO" id="GO:0005576">
    <property type="term" value="C:extracellular region"/>
    <property type="evidence" value="ECO:0007669"/>
    <property type="project" value="UniProtKB-SubCell"/>
</dbReference>
<comment type="subcellular location">
    <subcellularLocation>
        <location evidence="1">Membrane</location>
    </subcellularLocation>
    <subcellularLocation>
        <location evidence="2">Secreted</location>
    </subcellularLocation>
</comment>
<feature type="domain" description="Sushi" evidence="10">
    <location>
        <begin position="314"/>
        <end position="371"/>
    </location>
</feature>
<proteinExistence type="predicted"/>
<accession>A0A8C2FGY8</accession>
<keyword evidence="6" id="KW-0472">Membrane</keyword>
<dbReference type="Ensembl" id="ENSCCRT00020061426.1">
    <property type="protein sequence ID" value="ENSCCRP00020055764.1"/>
    <property type="gene ID" value="ENSCCRG00020026235.1"/>
</dbReference>
<dbReference type="Gene3D" id="2.10.70.10">
    <property type="entry name" value="Complement Module, domain 1"/>
    <property type="match status" value="7"/>
</dbReference>
<evidence type="ECO:0000256" key="8">
    <source>
        <dbReference type="ARBA" id="ARBA00023180"/>
    </source>
</evidence>
<sequence length="378" mass="40912">MVGFTLRKEASVRCQADGNWSKPYPECIPVECPQPEDIPNGIVDVQGLMYLSTTVYSCKAGYDLAGNSTPKCIPADCGLPPHIDFDDALTSQHLPVDNSFLHGSLVQYHCHAGYVIKGDIVLMCQEDGTWNGTAPVCAPAQCDTPPSPEYGSVMVTDSVLGSLAEYSCEEGYELNGQTIRQCISGKQWSDDTPRCLPISCGNPGGIANGEVIGKYFHFKALIHYECHKGFVLEGVETRTCQVDGKWDNKAPSCRAVSCGRPVVSKDVLVRGDDYTFGKRLLFSCNLGFIPQGTPTSVCLANGSWSEAPPKCLPANCGQPPVIENGRVTGTDYGYNGMVRYACDIGYILRGNPTLICRADGLWDDPPPRCDISSFTMCC</sequence>
<feature type="domain" description="Sushi" evidence="10">
    <location>
        <begin position="198"/>
        <end position="255"/>
    </location>
</feature>
<dbReference type="SMART" id="SM00032">
    <property type="entry name" value="CCP"/>
    <property type="match status" value="6"/>
</dbReference>
<keyword evidence="3" id="KW-0964">Secreted</keyword>
<feature type="disulfide bond" evidence="9">
    <location>
        <begin position="342"/>
        <end position="369"/>
    </location>
</feature>
<feature type="domain" description="Sushi" evidence="10">
    <location>
        <begin position="75"/>
        <end position="139"/>
    </location>
</feature>
<evidence type="ECO:0000259" key="10">
    <source>
        <dbReference type="PROSITE" id="PS50923"/>
    </source>
</evidence>
<evidence type="ECO:0000256" key="3">
    <source>
        <dbReference type="ARBA" id="ARBA00022525"/>
    </source>
</evidence>
<keyword evidence="5" id="KW-0677">Repeat</keyword>
<feature type="domain" description="Sushi" evidence="10">
    <location>
        <begin position="256"/>
        <end position="313"/>
    </location>
</feature>
<dbReference type="FunFam" id="2.10.70.10:FF:000011">
    <property type="entry name" value="CUB and sushi domain-containing protein 3 isoform A"/>
    <property type="match status" value="1"/>
</dbReference>
<evidence type="ECO:0000256" key="9">
    <source>
        <dbReference type="PROSITE-ProRule" id="PRU00302"/>
    </source>
</evidence>
<keyword evidence="9" id="KW-0768">Sushi</keyword>
<dbReference type="PROSITE" id="PS50923">
    <property type="entry name" value="SUSHI"/>
    <property type="match status" value="6"/>
</dbReference>
<dbReference type="Proteomes" id="UP000694701">
    <property type="component" value="Unplaced"/>
</dbReference>
<evidence type="ECO:0000256" key="2">
    <source>
        <dbReference type="ARBA" id="ARBA00004613"/>
    </source>
</evidence>
<dbReference type="SUPFAM" id="SSF57535">
    <property type="entry name" value="Complement control module/SCR domain"/>
    <property type="match status" value="7"/>
</dbReference>
<feature type="disulfide bond" evidence="9">
    <location>
        <begin position="226"/>
        <end position="253"/>
    </location>
</feature>
<dbReference type="FunFam" id="2.10.70.10:FF:000003">
    <property type="entry name" value="Versican core protein"/>
    <property type="match status" value="1"/>
</dbReference>
<evidence type="ECO:0000313" key="11">
    <source>
        <dbReference type="Ensembl" id="ENSCCRP00020055764.1"/>
    </source>
</evidence>
<dbReference type="InterPro" id="IPR035976">
    <property type="entry name" value="Sushi/SCR/CCP_sf"/>
</dbReference>
<feature type="domain" description="Sushi" evidence="10">
    <location>
        <begin position="140"/>
        <end position="197"/>
    </location>
</feature>
<evidence type="ECO:0000256" key="6">
    <source>
        <dbReference type="ARBA" id="ARBA00023136"/>
    </source>
</evidence>
<feature type="disulfide bond" evidence="9">
    <location>
        <begin position="110"/>
        <end position="137"/>
    </location>
</feature>
<reference evidence="11" key="1">
    <citation type="submission" date="2025-08" db="UniProtKB">
        <authorList>
            <consortium name="Ensembl"/>
        </authorList>
    </citation>
    <scope>IDENTIFICATION</scope>
</reference>
<evidence type="ECO:0000256" key="1">
    <source>
        <dbReference type="ARBA" id="ARBA00004370"/>
    </source>
</evidence>
<dbReference type="PANTHER" id="PTHR45656:SF4">
    <property type="entry name" value="PROTEIN CBR-CLEC-78"/>
    <property type="match status" value="1"/>
</dbReference>
<keyword evidence="7 9" id="KW-1015">Disulfide bond</keyword>
<evidence type="ECO:0000256" key="4">
    <source>
        <dbReference type="ARBA" id="ARBA00022729"/>
    </source>
</evidence>
<evidence type="ECO:0000256" key="5">
    <source>
        <dbReference type="ARBA" id="ARBA00022737"/>
    </source>
</evidence>
<dbReference type="Pfam" id="PF00084">
    <property type="entry name" value="Sushi"/>
    <property type="match status" value="7"/>
</dbReference>
<feature type="disulfide bond" evidence="9">
    <location>
        <begin position="168"/>
        <end position="195"/>
    </location>
</feature>
<dbReference type="InterPro" id="IPR000436">
    <property type="entry name" value="Sushi_SCR_CCP_dom"/>
</dbReference>
<evidence type="ECO:0000256" key="7">
    <source>
        <dbReference type="ARBA" id="ARBA00023157"/>
    </source>
</evidence>
<name>A0A8C2FGY8_CYPCA</name>
<organism evidence="11 12">
    <name type="scientific">Cyprinus carpio</name>
    <name type="common">Common carp</name>
    <dbReference type="NCBI Taxonomy" id="7962"/>
    <lineage>
        <taxon>Eukaryota</taxon>
        <taxon>Metazoa</taxon>
        <taxon>Chordata</taxon>
        <taxon>Craniata</taxon>
        <taxon>Vertebrata</taxon>
        <taxon>Euteleostomi</taxon>
        <taxon>Actinopterygii</taxon>
        <taxon>Neopterygii</taxon>
        <taxon>Teleostei</taxon>
        <taxon>Ostariophysi</taxon>
        <taxon>Cypriniformes</taxon>
        <taxon>Cyprinidae</taxon>
        <taxon>Cyprininae</taxon>
        <taxon>Cyprinus</taxon>
    </lineage>
</organism>
<dbReference type="AlphaFoldDB" id="A0A8C2FGY8"/>
<feature type="disulfide bond" evidence="9">
    <location>
        <begin position="284"/>
        <end position="311"/>
    </location>
</feature>